<evidence type="ECO:0000313" key="2">
    <source>
        <dbReference type="EMBL" id="AQZ51321.1"/>
    </source>
</evidence>
<dbReference type="SUPFAM" id="SSF110069">
    <property type="entry name" value="ApaG-like"/>
    <property type="match status" value="1"/>
</dbReference>
<reference evidence="2 3" key="1">
    <citation type="submission" date="2017-03" db="EMBL/GenBank/DDBJ databases">
        <title>Foreign affairs: Plasmid Transfer between Roseobacters and Rhizobia.</title>
        <authorList>
            <person name="Bartling P."/>
            <person name="Bunk B."/>
            <person name="Overmann J."/>
            <person name="Brinkmann H."/>
            <person name="Petersen J."/>
        </authorList>
    </citation>
    <scope>NUCLEOTIDE SEQUENCE [LARGE SCALE GENOMIC DNA]</scope>
    <source>
        <strain evidence="2 3">MACL11</strain>
    </source>
</reference>
<dbReference type="Pfam" id="PF04379">
    <property type="entry name" value="DUF525"/>
    <property type="match status" value="1"/>
</dbReference>
<proteinExistence type="predicted"/>
<gene>
    <name evidence="2" type="ORF">Mame_01980</name>
</gene>
<dbReference type="Proteomes" id="UP000191135">
    <property type="component" value="Chromosome"/>
</dbReference>
<dbReference type="KEGG" id="mmed:Mame_01980"/>
<dbReference type="PANTHER" id="PTHR14289">
    <property type="entry name" value="F-BOX ONLY PROTEIN 3"/>
    <property type="match status" value="1"/>
</dbReference>
<sequence>MAYRAITNDIEVSVRPSFLDGHSMPEDRHFVWAYDIEIVNHRAERIDILSRHWTITNAEGIVETVSGSGIAGKQPTIEPGARYAYQSAAPLDTPSGIMVGHYIARTADNRLLKIDIPAFSLDSPYDAGSRH</sequence>
<evidence type="ECO:0000313" key="3">
    <source>
        <dbReference type="Proteomes" id="UP000191135"/>
    </source>
</evidence>
<dbReference type="InterPro" id="IPR036767">
    <property type="entry name" value="ApaG_sf"/>
</dbReference>
<dbReference type="Gene3D" id="2.60.40.1470">
    <property type="entry name" value="ApaG domain"/>
    <property type="match status" value="1"/>
</dbReference>
<dbReference type="GO" id="GO:0070987">
    <property type="term" value="P:error-free translesion synthesis"/>
    <property type="evidence" value="ECO:0007669"/>
    <property type="project" value="TreeGrafter"/>
</dbReference>
<dbReference type="AlphaFoldDB" id="A0A1U9Z0V1"/>
<dbReference type="InterPro" id="IPR007474">
    <property type="entry name" value="ApaG_domain"/>
</dbReference>
<dbReference type="EMBL" id="CP020330">
    <property type="protein sequence ID" value="AQZ51321.1"/>
    <property type="molecule type" value="Genomic_DNA"/>
</dbReference>
<keyword evidence="3" id="KW-1185">Reference proteome</keyword>
<feature type="domain" description="ApaG" evidence="1">
    <location>
        <begin position="4"/>
        <end position="128"/>
    </location>
</feature>
<dbReference type="RefSeq" id="WP_018062811.1">
    <property type="nucleotide sequence ID" value="NZ_AQWH01000001.1"/>
</dbReference>
<evidence type="ECO:0000259" key="1">
    <source>
        <dbReference type="PROSITE" id="PS51087"/>
    </source>
</evidence>
<dbReference type="PROSITE" id="PS51087">
    <property type="entry name" value="APAG"/>
    <property type="match status" value="1"/>
</dbReference>
<dbReference type="eggNOG" id="COG2967">
    <property type="taxonomic scope" value="Bacteria"/>
</dbReference>
<protein>
    <submittedName>
        <fullName evidence="2">CO2+/MG2+ efflux protein ApaG</fullName>
    </submittedName>
</protein>
<name>A0A1U9Z0V1_9HYPH</name>
<dbReference type="NCBIfam" id="NF003967">
    <property type="entry name" value="PRK05461.1"/>
    <property type="match status" value="1"/>
</dbReference>
<organism evidence="2 3">
    <name type="scientific">Martelella mediterranea DSM 17316</name>
    <dbReference type="NCBI Taxonomy" id="1122214"/>
    <lineage>
        <taxon>Bacteria</taxon>
        <taxon>Pseudomonadati</taxon>
        <taxon>Pseudomonadota</taxon>
        <taxon>Alphaproteobacteria</taxon>
        <taxon>Hyphomicrobiales</taxon>
        <taxon>Aurantimonadaceae</taxon>
        <taxon>Martelella</taxon>
    </lineage>
</organism>
<dbReference type="STRING" id="1122214.Mame_01980"/>
<dbReference type="PANTHER" id="PTHR14289:SF16">
    <property type="entry name" value="POLYMERASE DELTA-INTERACTING PROTEIN 2"/>
    <property type="match status" value="1"/>
</dbReference>
<accession>A0A1U9Z0V1</accession>